<comment type="caution">
    <text evidence="4">The sequence shown here is derived from an EMBL/GenBank/DDBJ whole genome shotgun (WGS) entry which is preliminary data.</text>
</comment>
<evidence type="ECO:0000256" key="1">
    <source>
        <dbReference type="ARBA" id="ARBA00006754"/>
    </source>
</evidence>
<evidence type="ECO:0000259" key="3">
    <source>
        <dbReference type="Pfam" id="PF17853"/>
    </source>
</evidence>
<dbReference type="InterPro" id="IPR042070">
    <property type="entry name" value="PucR_C-HTH_sf"/>
</dbReference>
<dbReference type="Gene3D" id="1.10.10.2840">
    <property type="entry name" value="PucR C-terminal helix-turn-helix domain"/>
    <property type="match status" value="1"/>
</dbReference>
<dbReference type="PANTHER" id="PTHR33744">
    <property type="entry name" value="CARBOHYDRATE DIACID REGULATOR"/>
    <property type="match status" value="1"/>
</dbReference>
<dbReference type="Pfam" id="PF17853">
    <property type="entry name" value="GGDEF_2"/>
    <property type="match status" value="1"/>
</dbReference>
<dbReference type="RefSeq" id="WP_218039132.1">
    <property type="nucleotide sequence ID" value="NZ_BLAG01000014.1"/>
</dbReference>
<dbReference type="InterPro" id="IPR025736">
    <property type="entry name" value="PucR_C-HTH_dom"/>
</dbReference>
<dbReference type="Pfam" id="PF13556">
    <property type="entry name" value="HTH_30"/>
    <property type="match status" value="1"/>
</dbReference>
<name>A0A5J4LE89_9ACTN</name>
<feature type="domain" description="PucR C-terminal helix-turn-helix" evidence="2">
    <location>
        <begin position="463"/>
        <end position="519"/>
    </location>
</feature>
<dbReference type="AlphaFoldDB" id="A0A5J4LE89"/>
<evidence type="ECO:0000313" key="5">
    <source>
        <dbReference type="Proteomes" id="UP000325598"/>
    </source>
</evidence>
<comment type="similarity">
    <text evidence="1">Belongs to the CdaR family.</text>
</comment>
<dbReference type="GeneID" id="96756082"/>
<accession>A0A5J4LE89</accession>
<dbReference type="InterPro" id="IPR041522">
    <property type="entry name" value="CdaR_GGDEF"/>
</dbReference>
<evidence type="ECO:0000259" key="2">
    <source>
        <dbReference type="Pfam" id="PF13556"/>
    </source>
</evidence>
<feature type="domain" description="CdaR GGDEF-like" evidence="3">
    <location>
        <begin position="288"/>
        <end position="407"/>
    </location>
</feature>
<sequence>MSLQRLLGSVGPAVLSGVCAPRGTAVPVGDVVIAEPDGGFDLRPGDLVLGVNLTDRAQALRLLSACAERSAGALLLKAPAAVDESVVTAASAAGLPLVQVEQQAGWAQVVSLLRAVLDSESHADSGTRAVGAEAGDLFGLADAIAAVIDAPVTIEDRSSRVLAYSARQERGDEARVATIMGRHVPDDVNAHFRRHGVFHRIAQDTGPIYVPAVVEGTKPRLVMPVHAGGDVLGSIWAIVPGPVAAERAAAFADAAAVAALHLLRRRAGADVERLVLTDMVATVLHGQEGAADAARRLGLTAGPWRVIAVGVRCEDEGEAERQRLTVWERMSRFRGSRLRSPAAIVGGVVYGIVPAERVTAEADGESAWLETLCQATGKPAPLVAVGGLAATVPGLARSREQADDTLDLLRTGLIARAQAVHDEVWATVVLRHVARSAAAARISAVGPLQQLADHDRAYGTSCVPTLHAWLREMGDPRAAAARLHIHPNTLRHRMRRLRDVVALPLDDPEVRTALLLQLTARQYGTEAGPEADGHGGGPAA</sequence>
<dbReference type="EMBL" id="BLAG01000014">
    <property type="protein sequence ID" value="GES32477.1"/>
    <property type="molecule type" value="Genomic_DNA"/>
</dbReference>
<dbReference type="InterPro" id="IPR051448">
    <property type="entry name" value="CdaR-like_regulators"/>
</dbReference>
<reference evidence="4 5" key="1">
    <citation type="submission" date="2019-10" db="EMBL/GenBank/DDBJ databases">
        <title>Whole genome shotgun sequence of Streptomyces angustmyceticus NBRC 3934.</title>
        <authorList>
            <person name="Hosoyama A."/>
            <person name="Ichikawa N."/>
            <person name="Kimura A."/>
            <person name="Kitahashi Y."/>
            <person name="Komaki H."/>
            <person name="Uohara A."/>
        </authorList>
    </citation>
    <scope>NUCLEOTIDE SEQUENCE [LARGE SCALE GENOMIC DNA]</scope>
    <source>
        <strain evidence="4 5">NBRC 3934</strain>
    </source>
</reference>
<evidence type="ECO:0000313" key="4">
    <source>
        <dbReference type="EMBL" id="GES32477.1"/>
    </source>
</evidence>
<dbReference type="PANTHER" id="PTHR33744:SF17">
    <property type="entry name" value="CONSERVED PROTEIN"/>
    <property type="match status" value="1"/>
</dbReference>
<organism evidence="4 5">
    <name type="scientific">Streptomyces angustmyceticus</name>
    <dbReference type="NCBI Taxonomy" id="285578"/>
    <lineage>
        <taxon>Bacteria</taxon>
        <taxon>Bacillati</taxon>
        <taxon>Actinomycetota</taxon>
        <taxon>Actinomycetes</taxon>
        <taxon>Kitasatosporales</taxon>
        <taxon>Streptomycetaceae</taxon>
        <taxon>Streptomyces</taxon>
    </lineage>
</organism>
<keyword evidence="5" id="KW-1185">Reference proteome</keyword>
<proteinExistence type="inferred from homology"/>
<protein>
    <submittedName>
        <fullName evidence="4">PucR family transcriptional regulator</fullName>
    </submittedName>
</protein>
<dbReference type="Proteomes" id="UP000325598">
    <property type="component" value="Unassembled WGS sequence"/>
</dbReference>
<gene>
    <name evidence="4" type="ORF">San01_49640</name>
</gene>